<reference evidence="2 3" key="1">
    <citation type="submission" date="2019-02" db="EMBL/GenBank/DDBJ databases">
        <title>Genomic Encyclopedia of Type Strains, Phase IV (KMG-IV): sequencing the most valuable type-strain genomes for metagenomic binning, comparative biology and taxonomic classification.</title>
        <authorList>
            <person name="Goeker M."/>
        </authorList>
    </citation>
    <scope>NUCLEOTIDE SEQUENCE [LARGE SCALE GENOMIC DNA]</scope>
    <source>
        <strain evidence="2 3">DSM 16618</strain>
    </source>
</reference>
<dbReference type="RefSeq" id="WP_130486574.1">
    <property type="nucleotide sequence ID" value="NZ_CBCSEB010000002.1"/>
</dbReference>
<dbReference type="Proteomes" id="UP000292039">
    <property type="component" value="Unassembled WGS sequence"/>
</dbReference>
<accession>A0A4Q7N1V9</accession>
<dbReference type="InterPro" id="IPR027417">
    <property type="entry name" value="P-loop_NTPase"/>
</dbReference>
<evidence type="ECO:0000313" key="2">
    <source>
        <dbReference type="EMBL" id="RZS73656.1"/>
    </source>
</evidence>
<dbReference type="Pfam" id="PF13086">
    <property type="entry name" value="AAA_11"/>
    <property type="match status" value="1"/>
</dbReference>
<dbReference type="InterPro" id="IPR011009">
    <property type="entry name" value="Kinase-like_dom_sf"/>
</dbReference>
<dbReference type="GO" id="GO:0004386">
    <property type="term" value="F:helicase activity"/>
    <property type="evidence" value="ECO:0007669"/>
    <property type="project" value="InterPro"/>
</dbReference>
<dbReference type="Pfam" id="PF08378">
    <property type="entry name" value="NERD"/>
    <property type="match status" value="1"/>
</dbReference>
<evidence type="ECO:0000313" key="3">
    <source>
        <dbReference type="Proteomes" id="UP000292039"/>
    </source>
</evidence>
<dbReference type="SUPFAM" id="SSF56112">
    <property type="entry name" value="Protein kinase-like (PK-like)"/>
    <property type="match status" value="1"/>
</dbReference>
<evidence type="ECO:0000259" key="1">
    <source>
        <dbReference type="PROSITE" id="PS50011"/>
    </source>
</evidence>
<dbReference type="PANTHER" id="PTHR10887:SF495">
    <property type="entry name" value="HELICASE SENATAXIN ISOFORM X1-RELATED"/>
    <property type="match status" value="1"/>
</dbReference>
<dbReference type="InterPro" id="IPR041679">
    <property type="entry name" value="DNA2/NAM7-like_C"/>
</dbReference>
<dbReference type="GO" id="GO:0004672">
    <property type="term" value="F:protein kinase activity"/>
    <property type="evidence" value="ECO:0007669"/>
    <property type="project" value="InterPro"/>
</dbReference>
<dbReference type="PROSITE" id="PS50011">
    <property type="entry name" value="PROTEIN_KINASE_DOM"/>
    <property type="match status" value="1"/>
</dbReference>
<dbReference type="GO" id="GO:0005524">
    <property type="term" value="F:ATP binding"/>
    <property type="evidence" value="ECO:0007669"/>
    <property type="project" value="InterPro"/>
</dbReference>
<feature type="domain" description="Protein kinase" evidence="1">
    <location>
        <begin position="194"/>
        <end position="495"/>
    </location>
</feature>
<protein>
    <submittedName>
        <fullName evidence="2">Nuclease-like protein</fullName>
    </submittedName>
</protein>
<dbReference type="Gene3D" id="3.40.50.300">
    <property type="entry name" value="P-loop containing nucleotide triphosphate hydrolases"/>
    <property type="match status" value="2"/>
</dbReference>
<dbReference type="InterPro" id="IPR047187">
    <property type="entry name" value="SF1_C_Upf1"/>
</dbReference>
<dbReference type="Gene3D" id="1.10.510.10">
    <property type="entry name" value="Transferase(Phosphotransferase) domain 1"/>
    <property type="match status" value="2"/>
</dbReference>
<dbReference type="EMBL" id="SGWZ01000001">
    <property type="protein sequence ID" value="RZS73656.1"/>
    <property type="molecule type" value="Genomic_DNA"/>
</dbReference>
<dbReference type="Gene3D" id="3.30.200.20">
    <property type="entry name" value="Phosphorylase Kinase, domain 1"/>
    <property type="match status" value="1"/>
</dbReference>
<dbReference type="PANTHER" id="PTHR10887">
    <property type="entry name" value="DNA2/NAM7 HELICASE FAMILY"/>
    <property type="match status" value="1"/>
</dbReference>
<name>A0A4Q7N1V9_9BURK</name>
<sequence length="1627" mass="182334">MKISIISSDGIHASEKEALERMRQAFNASEFSLNWQGYAGFMMMDTTYRDREIDLVLLTHDRLLLIELKKWRGKIEPMQDHWLRDGDDMGRSPVKVLADKWKILSSKIRNRLTEPARSVYIDYRVVMCGTADFSAIPDDEKAFVLTLDQFLKIAKQGGYRQEFDNPGAGKPNLHLQTFTQFFRGRDFKPSGFSFGNFQIVGEATFTHPQGLYKEYKSVKKDDQRHEALLRRWDFSALTGIADTLDERARIALREHKVLGFIHEQCEQLDGVVLQPLSHPTRDDIDADFCELYRLPSRQLRLNEFVQRHGQDLAFADRLALIKVLLSHFAELHDAGVAHRDVSDHSLWLERPSKVSISSFLTAYFPEAGTVGPLRDSLRAGKAVLPEDSELGEGESSDAFQGDVYLLGAAAHHVLFLRLPRQMEGLFLWEPPEGGECDPGLAAWFARAMDWVPSARFANARVMLDALNALPVGRASRAEVDLRVFEAYRSEVMPMVAYPLEENIKQGHSHLYRSTVGGRPVSVKVWYGRRPDPKRPEETHALKMFLDKARLVKTQPCASLAPVVDFGLSDAGTFLVQHWVEGQGLLEAGKACPAAREILTLCHQLVKATLHLHGLDLQHGDLHPGNVLVEGADVRFIDAIDMVQGGAAGPHNPAYAPADHESVSPEQRDCYAVAKMCGELLDCVASWEGTDAGPLRGEIQRCLDRELRVHALDRVDDALARLLHPPLSDTGPRLPVQMRQLTSRTPLAGDNGEFHVGVAIERVRNGRHQPQVEVSLSGVRRRLLILLKPTTLDFASLRVHDISHSQFVRMVTQATATLKADIHFEPAPTDDASDLLAALDAIAEVRQAIDAVRAQILGLDAPEEEVDADEDVQAGVPRAAPRTEALWRAILDAEEATLPEVEIAAPVTREMGRRDKLRIPYRKDGEALDYESDAKVEALQEINGELVKVGDIDMRETTQAILVIDNPRIRIQTGVDDRIKLRSQQDLSSFRRRHLAVTRILGRESVLPDLVDYFDPVQCPLPQALQAAPTDAELDAYDRHNESGQLVFSLNRQQRDAFAKLWSQGPLSLLQGPPGTGKTSFIASFIHYAMSHGAQSILLASQSHEAVNNAAEKVIELCQRTDLPLDVVRFGAEGMVSEQLRPHHSASILQAYRDLFRSEMRQRVAALNRNLGLPNDFVEAWFDIDFHLGRLLRDIERLARKRSEANATEEGLASVAARIGQRTERLRTLAREKFGVHDVAEPAETIAQLRRAAMETHGVTSADTVSKLDQVMAIAQEWVDRLGTLRGNFEEFLAKTRSLVCGTCVGLGRSQFGVARNRYDWVIVDEAARATPGELAVAIQSGRRVLLVGDHRQLPPLYTEPLVRRIAAELQWSDRTVLTRSDFERAFESDYGRQVGATLQTQYRMAPPIGALVSACFYPVPLQPGRGEPPPWFDQLPERIRAVVTWVDTSDAGRESHDRPKTPGFDNVYEAREILDLLRTICTSGLFVQSLMDHSTEEEKPIGVICMYAAQERLLQRMLSEQDWATGYRRLIKIDTVDSYQGKENRIIIVSTTRNNGRFEQGFLNSNERVNVAISRAMDRLVIVGAARMWRERHQRSPMGRVLAHIEAHRDDKAFALVQASALEGRLA</sequence>
<dbReference type="InterPro" id="IPR045055">
    <property type="entry name" value="DNA2/NAM7-like"/>
</dbReference>
<dbReference type="InterPro" id="IPR011528">
    <property type="entry name" value="NERD"/>
</dbReference>
<dbReference type="Pfam" id="PF13087">
    <property type="entry name" value="AAA_12"/>
    <property type="match status" value="1"/>
</dbReference>
<dbReference type="SUPFAM" id="SSF52540">
    <property type="entry name" value="P-loop containing nucleoside triphosphate hydrolases"/>
    <property type="match status" value="1"/>
</dbReference>
<gene>
    <name evidence="2" type="ORF">EV679_0856</name>
</gene>
<organism evidence="2 3">
    <name type="scientific">Kerstersia gyiorum</name>
    <dbReference type="NCBI Taxonomy" id="206506"/>
    <lineage>
        <taxon>Bacteria</taxon>
        <taxon>Pseudomonadati</taxon>
        <taxon>Pseudomonadota</taxon>
        <taxon>Betaproteobacteria</taxon>
        <taxon>Burkholderiales</taxon>
        <taxon>Alcaligenaceae</taxon>
        <taxon>Kerstersia</taxon>
    </lineage>
</organism>
<comment type="caution">
    <text evidence="2">The sequence shown here is derived from an EMBL/GenBank/DDBJ whole genome shotgun (WGS) entry which is preliminary data.</text>
</comment>
<dbReference type="CDD" id="cd18808">
    <property type="entry name" value="SF1_C_Upf1"/>
    <property type="match status" value="1"/>
</dbReference>
<proteinExistence type="predicted"/>
<dbReference type="InterPro" id="IPR041677">
    <property type="entry name" value="DNA2/NAM7_AAA_11"/>
</dbReference>
<dbReference type="CDD" id="cd17934">
    <property type="entry name" value="DEXXQc_Upf1-like"/>
    <property type="match status" value="1"/>
</dbReference>
<dbReference type="InterPro" id="IPR000719">
    <property type="entry name" value="Prot_kinase_dom"/>
</dbReference>